<proteinExistence type="predicted"/>
<feature type="compositionally biased region" description="Polar residues" evidence="1">
    <location>
        <begin position="1"/>
        <end position="21"/>
    </location>
</feature>
<name>A0AAD6WP44_9AGAR</name>
<organism evidence="2 3">
    <name type="scientific">Mycena alexandri</name>
    <dbReference type="NCBI Taxonomy" id="1745969"/>
    <lineage>
        <taxon>Eukaryota</taxon>
        <taxon>Fungi</taxon>
        <taxon>Dikarya</taxon>
        <taxon>Basidiomycota</taxon>
        <taxon>Agaricomycotina</taxon>
        <taxon>Agaricomycetes</taxon>
        <taxon>Agaricomycetidae</taxon>
        <taxon>Agaricales</taxon>
        <taxon>Marasmiineae</taxon>
        <taxon>Mycenaceae</taxon>
        <taxon>Mycena</taxon>
    </lineage>
</organism>
<comment type="caution">
    <text evidence="2">The sequence shown here is derived from an EMBL/GenBank/DDBJ whole genome shotgun (WGS) entry which is preliminary data.</text>
</comment>
<evidence type="ECO:0000313" key="2">
    <source>
        <dbReference type="EMBL" id="KAJ7015729.1"/>
    </source>
</evidence>
<dbReference type="AlphaFoldDB" id="A0AAD6WP44"/>
<feature type="region of interest" description="Disordered" evidence="1">
    <location>
        <begin position="1"/>
        <end position="22"/>
    </location>
</feature>
<reference evidence="2" key="1">
    <citation type="submission" date="2023-03" db="EMBL/GenBank/DDBJ databases">
        <title>Massive genome expansion in bonnet fungi (Mycena s.s.) driven by repeated elements and novel gene families across ecological guilds.</title>
        <authorList>
            <consortium name="Lawrence Berkeley National Laboratory"/>
            <person name="Harder C.B."/>
            <person name="Miyauchi S."/>
            <person name="Viragh M."/>
            <person name="Kuo A."/>
            <person name="Thoen E."/>
            <person name="Andreopoulos B."/>
            <person name="Lu D."/>
            <person name="Skrede I."/>
            <person name="Drula E."/>
            <person name="Henrissat B."/>
            <person name="Morin E."/>
            <person name="Kohler A."/>
            <person name="Barry K."/>
            <person name="LaButti K."/>
            <person name="Morin E."/>
            <person name="Salamov A."/>
            <person name="Lipzen A."/>
            <person name="Mereny Z."/>
            <person name="Hegedus B."/>
            <person name="Baldrian P."/>
            <person name="Stursova M."/>
            <person name="Weitz H."/>
            <person name="Taylor A."/>
            <person name="Grigoriev I.V."/>
            <person name="Nagy L.G."/>
            <person name="Martin F."/>
            <person name="Kauserud H."/>
        </authorList>
    </citation>
    <scope>NUCLEOTIDE SEQUENCE</scope>
    <source>
        <strain evidence="2">CBHHK200</strain>
    </source>
</reference>
<feature type="non-terminal residue" evidence="2">
    <location>
        <position position="1"/>
    </location>
</feature>
<protein>
    <submittedName>
        <fullName evidence="2">Uncharacterized protein</fullName>
    </submittedName>
</protein>
<gene>
    <name evidence="2" type="ORF">C8F04DRAFT_1205221</name>
</gene>
<keyword evidence="3" id="KW-1185">Reference proteome</keyword>
<evidence type="ECO:0000313" key="3">
    <source>
        <dbReference type="Proteomes" id="UP001218188"/>
    </source>
</evidence>
<accession>A0AAD6WP44</accession>
<feature type="non-terminal residue" evidence="2">
    <location>
        <position position="271"/>
    </location>
</feature>
<dbReference type="Proteomes" id="UP001218188">
    <property type="component" value="Unassembled WGS sequence"/>
</dbReference>
<dbReference type="EMBL" id="JARJCM010000946">
    <property type="protein sequence ID" value="KAJ7015729.1"/>
    <property type="molecule type" value="Genomic_DNA"/>
</dbReference>
<evidence type="ECO:0000256" key="1">
    <source>
        <dbReference type="SAM" id="MobiDB-lite"/>
    </source>
</evidence>
<sequence>TCSMPYTSSSMDGPHQQTPLTSAAGVQWEQDWEPHFMVLEFIQCPNSLDERPTDDTVLLHEAAKTMKVTVSTTQVEEVVLDGAVGTDQGDADLVPSTRMLWNLRSFRTAPRRCGPVTSTIAVVSKVRVTAISDMAAQGGAVDAVSYHFVIRSLRGWKRQIRHYGARTEKGCKNDLTPIRTRDSQYSTILRGTDNARVTVTPPGLHYKTSKKRCRPTVDSLLWGKRTRNGKHRQRGVLHGVAESVATRYISKLRKEVRATEYGNWGHGQQRY</sequence>